<protein>
    <submittedName>
        <fullName evidence="1">Uncharacterized protein</fullName>
    </submittedName>
</protein>
<reference evidence="1" key="2">
    <citation type="journal article" date="2015" name="Data Brief">
        <title>Shoot transcriptome of the giant reed, Arundo donax.</title>
        <authorList>
            <person name="Barrero R.A."/>
            <person name="Guerrero F.D."/>
            <person name="Moolhuijzen P."/>
            <person name="Goolsby J.A."/>
            <person name="Tidwell J."/>
            <person name="Bellgard S.E."/>
            <person name="Bellgard M.I."/>
        </authorList>
    </citation>
    <scope>NUCLEOTIDE SEQUENCE</scope>
    <source>
        <tissue evidence="1">Shoot tissue taken approximately 20 cm above the soil surface</tissue>
    </source>
</reference>
<accession>A0A0A9T6Z3</accession>
<name>A0A0A9T6Z3_ARUDO</name>
<organism evidence="1">
    <name type="scientific">Arundo donax</name>
    <name type="common">Giant reed</name>
    <name type="synonym">Donax arundinaceus</name>
    <dbReference type="NCBI Taxonomy" id="35708"/>
    <lineage>
        <taxon>Eukaryota</taxon>
        <taxon>Viridiplantae</taxon>
        <taxon>Streptophyta</taxon>
        <taxon>Embryophyta</taxon>
        <taxon>Tracheophyta</taxon>
        <taxon>Spermatophyta</taxon>
        <taxon>Magnoliopsida</taxon>
        <taxon>Liliopsida</taxon>
        <taxon>Poales</taxon>
        <taxon>Poaceae</taxon>
        <taxon>PACMAD clade</taxon>
        <taxon>Arundinoideae</taxon>
        <taxon>Arundineae</taxon>
        <taxon>Arundo</taxon>
    </lineage>
</organism>
<evidence type="ECO:0000313" key="1">
    <source>
        <dbReference type="EMBL" id="JAD67106.1"/>
    </source>
</evidence>
<dbReference type="AlphaFoldDB" id="A0A0A9T6Z3"/>
<proteinExistence type="predicted"/>
<sequence>MLSAFGLLEKVKRDAIRAVSFWIPGNLIFENK</sequence>
<reference evidence="1" key="1">
    <citation type="submission" date="2014-09" db="EMBL/GenBank/DDBJ databases">
        <authorList>
            <person name="Magalhaes I.L.F."/>
            <person name="Oliveira U."/>
            <person name="Santos F.R."/>
            <person name="Vidigal T.H.D.A."/>
            <person name="Brescovit A.D."/>
            <person name="Santos A.J."/>
        </authorList>
    </citation>
    <scope>NUCLEOTIDE SEQUENCE</scope>
    <source>
        <tissue evidence="1">Shoot tissue taken approximately 20 cm above the soil surface</tissue>
    </source>
</reference>
<dbReference type="EMBL" id="GBRH01230789">
    <property type="protein sequence ID" value="JAD67106.1"/>
    <property type="molecule type" value="Transcribed_RNA"/>
</dbReference>